<evidence type="ECO:0000256" key="6">
    <source>
        <dbReference type="SAM" id="Phobius"/>
    </source>
</evidence>
<feature type="domain" description="RING-type" evidence="7">
    <location>
        <begin position="334"/>
        <end position="374"/>
    </location>
</feature>
<accession>A0A3Q2ZLX2</accession>
<dbReference type="GeneTree" id="ENSGT00390000006826"/>
<proteinExistence type="predicted"/>
<dbReference type="CDD" id="cd16494">
    <property type="entry name" value="RING-CH-C4HC3_ZSWM2"/>
    <property type="match status" value="1"/>
</dbReference>
<keyword evidence="1" id="KW-0479">Metal-binding</keyword>
<dbReference type="STRING" id="37003.ENSKMAP00000004753"/>
<evidence type="ECO:0000259" key="7">
    <source>
        <dbReference type="PROSITE" id="PS50089"/>
    </source>
</evidence>
<sequence length="536" mass="60529">MLRRTGCRNTASDAVRSHQDQALDTTMFLIRSCGPAAFLLRENGEARDLKVCLGDPHTCSCSVFSREREPCKHICWVLLRKFRLPREHEYSFQPGLVERQLLELLQGLHRAHRTELDASAASGTLGRAVPGPEAGSVCRKVIQAQDVCPICQEELLQKKQPVSYCRFGCGNSVHISCMKVWADHQTPSDQQEMVRCPLCREDFCSVKLLQEQVKNAAKLFTAAERERANKHLGAVCHSCRVCPVSGTCFRCAVCSRFYLCEECVQKGCHSQHPLASRAVSRSDRAQRPIRIRSFLNPPPLLRAVAELSPSRVLERLPAVRVRPGSQLLNEGLQCRICLQGFSVGQTVRTLPCHHKFHVDCVDQTLLETNSCPLDGFIIYGPLTWRTTQRKTCPTMASSKQQENNVQDLFVPGVALQVLPPRGALNFEVPTSMPQKDATAAGGERQTRAPFTAESGRPLNHDICSRSSKQRAANMPIRTPQISFLITADWKQVICIPSRKSLILFNIFWTFFMFSIFTKYIFYLKDNFMHWLVSWRL</sequence>
<dbReference type="Ensembl" id="ENSKMAT00000004839.1">
    <property type="protein sequence ID" value="ENSKMAP00000004753.1"/>
    <property type="gene ID" value="ENSKMAG00000003610.1"/>
</dbReference>
<evidence type="ECO:0000256" key="1">
    <source>
        <dbReference type="ARBA" id="ARBA00022723"/>
    </source>
</evidence>
<dbReference type="AlphaFoldDB" id="A0A3Q2ZLX2"/>
<dbReference type="PROSITE" id="PS50089">
    <property type="entry name" value="ZF_RING_2"/>
    <property type="match status" value="2"/>
</dbReference>
<evidence type="ECO:0000313" key="11">
    <source>
        <dbReference type="Proteomes" id="UP000264800"/>
    </source>
</evidence>
<dbReference type="InterPro" id="IPR000433">
    <property type="entry name" value="Znf_ZZ"/>
</dbReference>
<feature type="region of interest" description="Disordered" evidence="5">
    <location>
        <begin position="433"/>
        <end position="460"/>
    </location>
</feature>
<dbReference type="GO" id="GO:0061630">
    <property type="term" value="F:ubiquitin protein ligase activity"/>
    <property type="evidence" value="ECO:0007669"/>
    <property type="project" value="InterPro"/>
</dbReference>
<evidence type="ECO:0000256" key="2">
    <source>
        <dbReference type="ARBA" id="ARBA00022771"/>
    </source>
</evidence>
<keyword evidence="6" id="KW-0812">Transmembrane</keyword>
<dbReference type="PANTHER" id="PTHR21540:SF3">
    <property type="entry name" value="E3 UBIQUITIN-PROTEIN LIGASE ZSWIM2"/>
    <property type="match status" value="1"/>
</dbReference>
<reference evidence="10" key="1">
    <citation type="submission" date="2025-08" db="UniProtKB">
        <authorList>
            <consortium name="Ensembl"/>
        </authorList>
    </citation>
    <scope>IDENTIFICATION</scope>
</reference>
<evidence type="ECO:0000313" key="10">
    <source>
        <dbReference type="Ensembl" id="ENSKMAP00000004753.1"/>
    </source>
</evidence>
<dbReference type="SUPFAM" id="SSF57850">
    <property type="entry name" value="RING/U-box"/>
    <property type="match status" value="3"/>
</dbReference>
<keyword evidence="6" id="KW-1133">Transmembrane helix</keyword>
<dbReference type="SMART" id="SM00291">
    <property type="entry name" value="ZnF_ZZ"/>
    <property type="match status" value="1"/>
</dbReference>
<evidence type="ECO:0000259" key="8">
    <source>
        <dbReference type="PROSITE" id="PS50135"/>
    </source>
</evidence>
<organism evidence="10 11">
    <name type="scientific">Kryptolebias marmoratus</name>
    <name type="common">Mangrove killifish</name>
    <name type="synonym">Rivulus marmoratus</name>
    <dbReference type="NCBI Taxonomy" id="37003"/>
    <lineage>
        <taxon>Eukaryota</taxon>
        <taxon>Metazoa</taxon>
        <taxon>Chordata</taxon>
        <taxon>Craniata</taxon>
        <taxon>Vertebrata</taxon>
        <taxon>Euteleostomi</taxon>
        <taxon>Actinopterygii</taxon>
        <taxon>Neopterygii</taxon>
        <taxon>Teleostei</taxon>
        <taxon>Neoteleostei</taxon>
        <taxon>Acanthomorphata</taxon>
        <taxon>Ovalentaria</taxon>
        <taxon>Atherinomorphae</taxon>
        <taxon>Cyprinodontiformes</taxon>
        <taxon>Rivulidae</taxon>
        <taxon>Kryptolebias</taxon>
    </lineage>
</organism>
<dbReference type="Pfam" id="PF13639">
    <property type="entry name" value="zf-RING_2"/>
    <property type="match status" value="1"/>
</dbReference>
<dbReference type="OMA" id="YNPLTWK"/>
<dbReference type="PROSITE" id="PS50135">
    <property type="entry name" value="ZF_ZZ_2"/>
    <property type="match status" value="1"/>
</dbReference>
<reference evidence="10" key="2">
    <citation type="submission" date="2025-09" db="UniProtKB">
        <authorList>
            <consortium name="Ensembl"/>
        </authorList>
    </citation>
    <scope>IDENTIFICATION</scope>
</reference>
<dbReference type="Gene3D" id="3.30.40.10">
    <property type="entry name" value="Zinc/RING finger domain, C3HC4 (zinc finger)"/>
    <property type="match status" value="2"/>
</dbReference>
<evidence type="ECO:0000259" key="9">
    <source>
        <dbReference type="PROSITE" id="PS50966"/>
    </source>
</evidence>
<dbReference type="Proteomes" id="UP000264800">
    <property type="component" value="Unplaced"/>
</dbReference>
<keyword evidence="3" id="KW-0862">Zinc</keyword>
<dbReference type="InterPro" id="IPR007527">
    <property type="entry name" value="Znf_SWIM"/>
</dbReference>
<dbReference type="GO" id="GO:0008270">
    <property type="term" value="F:zinc ion binding"/>
    <property type="evidence" value="ECO:0007669"/>
    <property type="project" value="UniProtKB-KW"/>
</dbReference>
<evidence type="ECO:0000256" key="5">
    <source>
        <dbReference type="SAM" id="MobiDB-lite"/>
    </source>
</evidence>
<dbReference type="PROSITE" id="PS50966">
    <property type="entry name" value="ZF_SWIM"/>
    <property type="match status" value="1"/>
</dbReference>
<dbReference type="InterPro" id="IPR043145">
    <property type="entry name" value="Znf_ZZ_sf"/>
</dbReference>
<feature type="transmembrane region" description="Helical" evidence="6">
    <location>
        <begin position="501"/>
        <end position="521"/>
    </location>
</feature>
<keyword evidence="2 4" id="KW-0863">Zinc-finger</keyword>
<feature type="domain" description="SWIM-type" evidence="9">
    <location>
        <begin position="49"/>
        <end position="82"/>
    </location>
</feature>
<dbReference type="Pfam" id="PF04434">
    <property type="entry name" value="SWIM"/>
    <property type="match status" value="1"/>
</dbReference>
<dbReference type="Gene3D" id="3.30.60.90">
    <property type="match status" value="1"/>
</dbReference>
<feature type="domain" description="ZZ-type" evidence="8">
    <location>
        <begin position="231"/>
        <end position="282"/>
    </location>
</feature>
<dbReference type="InterPro" id="IPR001841">
    <property type="entry name" value="Znf_RING"/>
</dbReference>
<keyword evidence="11" id="KW-1185">Reference proteome</keyword>
<name>A0A3Q2ZLX2_KRYMA</name>
<dbReference type="PANTHER" id="PTHR21540">
    <property type="entry name" value="RING FINGER AND SWIM DOMAIN-CONTAINING PROTEIN 2"/>
    <property type="match status" value="1"/>
</dbReference>
<evidence type="ECO:0000256" key="4">
    <source>
        <dbReference type="PROSITE-ProRule" id="PRU00228"/>
    </source>
</evidence>
<keyword evidence="6" id="KW-0472">Membrane</keyword>
<dbReference type="InterPro" id="IPR013083">
    <property type="entry name" value="Znf_RING/FYVE/PHD"/>
</dbReference>
<evidence type="ECO:0000256" key="3">
    <source>
        <dbReference type="ARBA" id="ARBA00022833"/>
    </source>
</evidence>
<protein>
    <submittedName>
        <fullName evidence="10">Zinc finger, SWIM-type containing 2</fullName>
    </submittedName>
</protein>
<dbReference type="InterPro" id="IPR039903">
    <property type="entry name" value="Zswim2"/>
</dbReference>
<dbReference type="SMART" id="SM00184">
    <property type="entry name" value="RING"/>
    <property type="match status" value="2"/>
</dbReference>
<feature type="domain" description="RING-type" evidence="7">
    <location>
        <begin position="148"/>
        <end position="200"/>
    </location>
</feature>